<feature type="compositionally biased region" description="Polar residues" evidence="9">
    <location>
        <begin position="394"/>
        <end position="405"/>
    </location>
</feature>
<comment type="subcellular location">
    <subcellularLocation>
        <location evidence="1">Nucleus</location>
    </subcellularLocation>
</comment>
<dbReference type="InterPro" id="IPR036236">
    <property type="entry name" value="Znf_C2H2_sf"/>
</dbReference>
<feature type="region of interest" description="Disordered" evidence="9">
    <location>
        <begin position="144"/>
        <end position="185"/>
    </location>
</feature>
<dbReference type="SUPFAM" id="SSF57667">
    <property type="entry name" value="beta-beta-alpha zinc fingers"/>
    <property type="match status" value="4"/>
</dbReference>
<evidence type="ECO:0000256" key="4">
    <source>
        <dbReference type="ARBA" id="ARBA00022771"/>
    </source>
</evidence>
<feature type="domain" description="C2H2-type" evidence="10">
    <location>
        <begin position="200"/>
        <end position="227"/>
    </location>
</feature>
<dbReference type="Pfam" id="PF00096">
    <property type="entry name" value="zf-C2H2"/>
    <property type="match status" value="2"/>
</dbReference>
<evidence type="ECO:0000259" key="10">
    <source>
        <dbReference type="PROSITE" id="PS50157"/>
    </source>
</evidence>
<dbReference type="Pfam" id="PF13909">
    <property type="entry name" value="zf-H2C2_5"/>
    <property type="match status" value="1"/>
</dbReference>
<dbReference type="EMBL" id="GG666552">
    <property type="protein sequence ID" value="EEN56312.1"/>
    <property type="molecule type" value="Genomic_DNA"/>
</dbReference>
<sequence>MDIQWFMCPIALCDSGLIMTWIRVVVLFYYSQVQFSHPSGDTVVIAVFHVSEMEEASCGAGHPGNDEEMVEPSCDVWDDPEVDTERQQDEGQEILWEETQSTTSNQCEERGATPQTHVQPHTGQMVALVDTGAVFREHNYSKTAGVQARQADGHDATDTSGTAPVEEGSLHKTKKPHNSGFSSLVKTGLNKHKTKRTKRFVCGECGYRTVSMSYLNKHIKKHPAKKPYKCKKCDFSSARKRCLATHMLRHTGEKPFMCGECGHRTVTKSDLAKHMRTHTGEKPHKCDQCDFASACKDRLRRHMFKHGGEKPFQCGECGYRAIDRFDLSMHMKRHTDGKSFKCDQCDFSSAWKRSLARHMLVHTENKPYMCGECEYKTTVKNYLTKHMKKHTERQFSPTHVTTTLVPSAAKKP</sequence>
<dbReference type="eggNOG" id="KOG1721">
    <property type="taxonomic scope" value="Eukaryota"/>
</dbReference>
<dbReference type="FunFam" id="3.30.160.60:FF:001349">
    <property type="entry name" value="Uncharacterized protein"/>
    <property type="match status" value="1"/>
</dbReference>
<evidence type="ECO:0000256" key="1">
    <source>
        <dbReference type="ARBA" id="ARBA00004123"/>
    </source>
</evidence>
<keyword evidence="2" id="KW-0479">Metal-binding</keyword>
<feature type="domain" description="C2H2-type" evidence="10">
    <location>
        <begin position="312"/>
        <end position="339"/>
    </location>
</feature>
<dbReference type="Gene3D" id="3.30.160.60">
    <property type="entry name" value="Classic Zinc Finger"/>
    <property type="match status" value="7"/>
</dbReference>
<evidence type="ECO:0000313" key="11">
    <source>
        <dbReference type="EMBL" id="EEN56312.1"/>
    </source>
</evidence>
<dbReference type="PROSITE" id="PS50157">
    <property type="entry name" value="ZINC_FINGER_C2H2_2"/>
    <property type="match status" value="7"/>
</dbReference>
<name>C3YU35_BRAFL</name>
<keyword evidence="3" id="KW-0677">Repeat</keyword>
<dbReference type="FunFam" id="3.30.160.60:FF:000810">
    <property type="entry name" value="Zgc:174563 protein"/>
    <property type="match status" value="1"/>
</dbReference>
<dbReference type="GO" id="GO:0005634">
    <property type="term" value="C:nucleus"/>
    <property type="evidence" value="ECO:0007669"/>
    <property type="project" value="UniProtKB-SubCell"/>
</dbReference>
<evidence type="ECO:0000256" key="3">
    <source>
        <dbReference type="ARBA" id="ARBA00022737"/>
    </source>
</evidence>
<organism>
    <name type="scientific">Branchiostoma floridae</name>
    <name type="common">Florida lancelet</name>
    <name type="synonym">Amphioxus</name>
    <dbReference type="NCBI Taxonomy" id="7739"/>
    <lineage>
        <taxon>Eukaryota</taxon>
        <taxon>Metazoa</taxon>
        <taxon>Chordata</taxon>
        <taxon>Cephalochordata</taxon>
        <taxon>Leptocardii</taxon>
        <taxon>Amphioxiformes</taxon>
        <taxon>Branchiostomatidae</taxon>
        <taxon>Branchiostoma</taxon>
    </lineage>
</organism>
<feature type="domain" description="C2H2-type" evidence="10">
    <location>
        <begin position="284"/>
        <end position="311"/>
    </location>
</feature>
<accession>C3YU35</accession>
<keyword evidence="6" id="KW-0238">DNA-binding</keyword>
<evidence type="ECO:0000256" key="6">
    <source>
        <dbReference type="ARBA" id="ARBA00023125"/>
    </source>
</evidence>
<evidence type="ECO:0000256" key="5">
    <source>
        <dbReference type="ARBA" id="ARBA00022833"/>
    </source>
</evidence>
<protein>
    <recommendedName>
        <fullName evidence="10">C2H2-type domain-containing protein</fullName>
    </recommendedName>
</protein>
<reference evidence="11" key="1">
    <citation type="journal article" date="2008" name="Nature">
        <title>The amphioxus genome and the evolution of the chordate karyotype.</title>
        <authorList>
            <consortium name="US DOE Joint Genome Institute (JGI-PGF)"/>
            <person name="Putnam N.H."/>
            <person name="Butts T."/>
            <person name="Ferrier D.E.K."/>
            <person name="Furlong R.F."/>
            <person name="Hellsten U."/>
            <person name="Kawashima T."/>
            <person name="Robinson-Rechavi M."/>
            <person name="Shoguchi E."/>
            <person name="Terry A."/>
            <person name="Yu J.-K."/>
            <person name="Benito-Gutierrez E.L."/>
            <person name="Dubchak I."/>
            <person name="Garcia-Fernandez J."/>
            <person name="Gibson-Brown J.J."/>
            <person name="Grigoriev I.V."/>
            <person name="Horton A.C."/>
            <person name="de Jong P.J."/>
            <person name="Jurka J."/>
            <person name="Kapitonov V.V."/>
            <person name="Kohara Y."/>
            <person name="Kuroki Y."/>
            <person name="Lindquist E."/>
            <person name="Lucas S."/>
            <person name="Osoegawa K."/>
            <person name="Pennacchio L.A."/>
            <person name="Salamov A.A."/>
            <person name="Satou Y."/>
            <person name="Sauka-Spengler T."/>
            <person name="Schmutz J."/>
            <person name="Shin-I T."/>
            <person name="Toyoda A."/>
            <person name="Bronner-Fraser M."/>
            <person name="Fujiyama A."/>
            <person name="Holland L.Z."/>
            <person name="Holland P.W.H."/>
            <person name="Satoh N."/>
            <person name="Rokhsar D.S."/>
        </authorList>
    </citation>
    <scope>NUCLEOTIDE SEQUENCE [LARGE SCALE GENOMIC DNA]</scope>
    <source>
        <strain evidence="11">S238N-H82</strain>
        <tissue evidence="11">Testes</tissue>
    </source>
</reference>
<dbReference type="InterPro" id="IPR013087">
    <property type="entry name" value="Znf_C2H2_type"/>
</dbReference>
<dbReference type="FunFam" id="3.30.160.60:FF:002714">
    <property type="entry name" value="Uncharacterized protein"/>
    <property type="match status" value="1"/>
</dbReference>
<dbReference type="AlphaFoldDB" id="C3YU35"/>
<evidence type="ECO:0000256" key="7">
    <source>
        <dbReference type="ARBA" id="ARBA00023242"/>
    </source>
</evidence>
<proteinExistence type="predicted"/>
<feature type="domain" description="C2H2-type" evidence="10">
    <location>
        <begin position="228"/>
        <end position="255"/>
    </location>
</feature>
<feature type="region of interest" description="Disordered" evidence="9">
    <location>
        <begin position="100"/>
        <end position="120"/>
    </location>
</feature>
<dbReference type="PANTHER" id="PTHR24392">
    <property type="entry name" value="ZINC FINGER PROTEIN"/>
    <property type="match status" value="1"/>
</dbReference>
<feature type="domain" description="C2H2-type" evidence="10">
    <location>
        <begin position="368"/>
        <end position="395"/>
    </location>
</feature>
<dbReference type="PANTHER" id="PTHR24392:SF31">
    <property type="entry name" value="C2H2-TYPE DOMAIN-CONTAINING PROTEIN"/>
    <property type="match status" value="1"/>
</dbReference>
<evidence type="ECO:0000256" key="2">
    <source>
        <dbReference type="ARBA" id="ARBA00022723"/>
    </source>
</evidence>
<feature type="region of interest" description="Disordered" evidence="9">
    <location>
        <begin position="393"/>
        <end position="412"/>
    </location>
</feature>
<dbReference type="GO" id="GO:0003677">
    <property type="term" value="F:DNA binding"/>
    <property type="evidence" value="ECO:0007669"/>
    <property type="project" value="UniProtKB-KW"/>
</dbReference>
<evidence type="ECO:0000256" key="9">
    <source>
        <dbReference type="SAM" id="MobiDB-lite"/>
    </source>
</evidence>
<gene>
    <name evidence="11" type="ORF">BRAFLDRAFT_66801</name>
</gene>
<feature type="domain" description="C2H2-type" evidence="10">
    <location>
        <begin position="256"/>
        <end position="283"/>
    </location>
</feature>
<keyword evidence="7" id="KW-0539">Nucleus</keyword>
<dbReference type="InParanoid" id="C3YU35"/>
<dbReference type="FunFam" id="3.30.160.60:FF:002183">
    <property type="entry name" value="Uncharacterized protein"/>
    <property type="match status" value="1"/>
</dbReference>
<evidence type="ECO:0000256" key="8">
    <source>
        <dbReference type="PROSITE-ProRule" id="PRU00042"/>
    </source>
</evidence>
<dbReference type="SMART" id="SM00355">
    <property type="entry name" value="ZnF_C2H2"/>
    <property type="match status" value="7"/>
</dbReference>
<dbReference type="GO" id="GO:0008270">
    <property type="term" value="F:zinc ion binding"/>
    <property type="evidence" value="ECO:0007669"/>
    <property type="project" value="UniProtKB-KW"/>
</dbReference>
<keyword evidence="5" id="KW-0862">Zinc</keyword>
<keyword evidence="4 8" id="KW-0863">Zinc-finger</keyword>
<dbReference type="FunFam" id="3.30.160.60:FF:002328">
    <property type="entry name" value="Uncharacterized protein"/>
    <property type="match status" value="2"/>
</dbReference>
<feature type="domain" description="C2H2-type" evidence="10">
    <location>
        <begin position="340"/>
        <end position="367"/>
    </location>
</feature>